<dbReference type="Proteomes" id="UP000838763">
    <property type="component" value="Unassembled WGS sequence"/>
</dbReference>
<feature type="compositionally biased region" description="Basic and acidic residues" evidence="1">
    <location>
        <begin position="203"/>
        <end position="212"/>
    </location>
</feature>
<feature type="region of interest" description="Disordered" evidence="1">
    <location>
        <begin position="642"/>
        <end position="662"/>
    </location>
</feature>
<feature type="region of interest" description="Disordered" evidence="1">
    <location>
        <begin position="341"/>
        <end position="374"/>
    </location>
</feature>
<accession>A0A9P1M7Q9</accession>
<sequence length="815" mass="90234">MARSSCGDLVMEEVDDLTPHIEDSLARFEAKKKAELENLHEQQMVLRARAKVEIMRVIGNDTWDISQLISKLRTMEQDYNQLEEFTLMRIYASKQDLNRKVKRISGVGMPCAAPEALISHENEDSRISRSTSSFRPPLSSRTETRTASFVSTVDGPYGEQDRQYTTTSDMSTGPDQYSKTQESARKSRKRRISDSSSSDEDLPSPKRAREGVESAITQKGDTTLTGNPPKEMRTITFNEVFQDGKAKYKHAIIREKEGDRHWYILKCESAHHIFHFGGHRGALRSAAQHLGNKHGLGRKHGVALEQLGWRVVDCNEALAEKNNRALEQALAKGYKPLNTLCEAGPPLNNDRPANEPLTNEPSTNGPPANELPADDEADLTWRNEFRDVFHNRLITRPDIGGLYYVFWPADQKFFLAMVLGWDGSPDCGLPEAAGGLDSLGLLDGKKVQIPYCYDINWMERRIQGWAEGFQDGRHLEDDREFPVLFFDEKQNLGGWVGTSLLAHFDPDSPISEDVDARFAVSRSNIEVALEAHARINGFSSFKTMRAERSHEVCNTVEDYRLIDTGELDPFPGSPLDLVEHMVEQSALARDQNETGKGKKIWTGAVGHVIDSQALGGAPIKGEWPAGLEDSFALTSPTFALDGDLNAKSDATDSTDASDDRVDDSCEIPAKVSTGKYSSGTPLRELLADDLGDDPEAQGGATSLEVGALCESASEQTQRVEVTTDDIQEGGYAAQETEPSTESAIDAALDPRHVISYERIEDDGEPGAEYVKLRLILHSPEGPEVVLAFGSARGKTGRLLAREFWLWVSLNGSQHN</sequence>
<organism evidence="2 3">
    <name type="scientific">Parascedosporium putredinis</name>
    <dbReference type="NCBI Taxonomy" id="1442378"/>
    <lineage>
        <taxon>Eukaryota</taxon>
        <taxon>Fungi</taxon>
        <taxon>Dikarya</taxon>
        <taxon>Ascomycota</taxon>
        <taxon>Pezizomycotina</taxon>
        <taxon>Sordariomycetes</taxon>
        <taxon>Hypocreomycetidae</taxon>
        <taxon>Microascales</taxon>
        <taxon>Microascaceae</taxon>
        <taxon>Parascedosporium</taxon>
    </lineage>
</organism>
<feature type="compositionally biased region" description="Polar residues" evidence="1">
    <location>
        <begin position="215"/>
        <end position="226"/>
    </location>
</feature>
<feature type="region of interest" description="Disordered" evidence="1">
    <location>
        <begin position="118"/>
        <end position="231"/>
    </location>
</feature>
<feature type="compositionally biased region" description="Polar residues" evidence="1">
    <location>
        <begin position="163"/>
        <end position="181"/>
    </location>
</feature>
<evidence type="ECO:0000313" key="3">
    <source>
        <dbReference type="Proteomes" id="UP000838763"/>
    </source>
</evidence>
<evidence type="ECO:0000256" key="1">
    <source>
        <dbReference type="SAM" id="MobiDB-lite"/>
    </source>
</evidence>
<protein>
    <submittedName>
        <fullName evidence="2">Uncharacterized protein</fullName>
    </submittedName>
</protein>
<gene>
    <name evidence="2" type="ORF">PPNO1_LOCUS3135</name>
</gene>
<feature type="compositionally biased region" description="Polar residues" evidence="1">
    <location>
        <begin position="128"/>
        <end position="151"/>
    </location>
</feature>
<name>A0A9P1M7Q9_9PEZI</name>
<dbReference type="EMBL" id="CALLCH030000008">
    <property type="protein sequence ID" value="CAI4213388.1"/>
    <property type="molecule type" value="Genomic_DNA"/>
</dbReference>
<dbReference type="OrthoDB" id="4835412at2759"/>
<feature type="compositionally biased region" description="Basic and acidic residues" evidence="1">
    <location>
        <begin position="118"/>
        <end position="127"/>
    </location>
</feature>
<evidence type="ECO:0000313" key="2">
    <source>
        <dbReference type="EMBL" id="CAI4213388.1"/>
    </source>
</evidence>
<reference evidence="2" key="1">
    <citation type="submission" date="2022-11" db="EMBL/GenBank/DDBJ databases">
        <authorList>
            <person name="Scott C."/>
            <person name="Bruce N."/>
        </authorList>
    </citation>
    <scope>NUCLEOTIDE SEQUENCE</scope>
</reference>
<feature type="compositionally biased region" description="Polar residues" evidence="1">
    <location>
        <begin position="356"/>
        <end position="366"/>
    </location>
</feature>
<dbReference type="AlphaFoldDB" id="A0A9P1M7Q9"/>
<comment type="caution">
    <text evidence="2">The sequence shown here is derived from an EMBL/GenBank/DDBJ whole genome shotgun (WGS) entry which is preliminary data.</text>
</comment>
<keyword evidence="3" id="KW-1185">Reference proteome</keyword>
<proteinExistence type="predicted"/>